<evidence type="ECO:0000313" key="3">
    <source>
        <dbReference type="Proteomes" id="UP000199420"/>
    </source>
</evidence>
<name>A0A1H6RKQ4_9GAMM</name>
<sequence>MRQCSNRQKRRGSLGKWGRPSRAGLHIGRLSDCKHRPEPVEALAAILGIEAHELEYRSHKGVRDASAGSGARGMSALRSRPS</sequence>
<keyword evidence="3" id="KW-1185">Reference proteome</keyword>
<accession>A0A1H6RKQ4</accession>
<organism evidence="2 3">
    <name type="scientific">Frateuria terrea</name>
    <dbReference type="NCBI Taxonomy" id="529704"/>
    <lineage>
        <taxon>Bacteria</taxon>
        <taxon>Pseudomonadati</taxon>
        <taxon>Pseudomonadota</taxon>
        <taxon>Gammaproteobacteria</taxon>
        <taxon>Lysobacterales</taxon>
        <taxon>Rhodanobacteraceae</taxon>
        <taxon>Frateuria</taxon>
    </lineage>
</organism>
<feature type="region of interest" description="Disordered" evidence="1">
    <location>
        <begin position="60"/>
        <end position="82"/>
    </location>
</feature>
<dbReference type="Proteomes" id="UP000199420">
    <property type="component" value="Unassembled WGS sequence"/>
</dbReference>
<feature type="region of interest" description="Disordered" evidence="1">
    <location>
        <begin position="1"/>
        <end position="24"/>
    </location>
</feature>
<dbReference type="AlphaFoldDB" id="A0A1H6RKQ4"/>
<protein>
    <submittedName>
        <fullName evidence="2">Uncharacterized protein</fullName>
    </submittedName>
</protein>
<reference evidence="2 3" key="1">
    <citation type="submission" date="2016-10" db="EMBL/GenBank/DDBJ databases">
        <authorList>
            <person name="de Groot N.N."/>
        </authorList>
    </citation>
    <scope>NUCLEOTIDE SEQUENCE [LARGE SCALE GENOMIC DNA]</scope>
    <source>
        <strain evidence="2 3">DSM 26515</strain>
    </source>
</reference>
<gene>
    <name evidence="2" type="ORF">SAMN04487997_1057</name>
</gene>
<feature type="compositionally biased region" description="Low complexity" evidence="1">
    <location>
        <begin position="64"/>
        <end position="82"/>
    </location>
</feature>
<dbReference type="EMBL" id="FNYC01000001">
    <property type="protein sequence ID" value="SEI51762.1"/>
    <property type="molecule type" value="Genomic_DNA"/>
</dbReference>
<proteinExistence type="predicted"/>
<evidence type="ECO:0000256" key="1">
    <source>
        <dbReference type="SAM" id="MobiDB-lite"/>
    </source>
</evidence>
<dbReference type="STRING" id="529704.SAMN02927913_0972"/>
<evidence type="ECO:0000313" key="2">
    <source>
        <dbReference type="EMBL" id="SEI51762.1"/>
    </source>
</evidence>